<organism evidence="3 4">
    <name type="scientific">Sciurus carolinensis</name>
    <name type="common">Eastern gray squirrel</name>
    <dbReference type="NCBI Taxonomy" id="30640"/>
    <lineage>
        <taxon>Eukaryota</taxon>
        <taxon>Metazoa</taxon>
        <taxon>Chordata</taxon>
        <taxon>Craniata</taxon>
        <taxon>Vertebrata</taxon>
        <taxon>Euteleostomi</taxon>
        <taxon>Mammalia</taxon>
        <taxon>Eutheria</taxon>
        <taxon>Euarchontoglires</taxon>
        <taxon>Glires</taxon>
        <taxon>Rodentia</taxon>
        <taxon>Sciuromorpha</taxon>
        <taxon>Sciuridae</taxon>
        <taxon>Sciurinae</taxon>
        <taxon>Sciurini</taxon>
        <taxon>Sciurus</taxon>
    </lineage>
</organism>
<feature type="compositionally biased region" description="Polar residues" evidence="1">
    <location>
        <begin position="106"/>
        <end position="132"/>
    </location>
</feature>
<name>A0AA41NLD6_SCICA</name>
<accession>A0AA41NLD6</accession>
<feature type="region of interest" description="Disordered" evidence="1">
    <location>
        <begin position="62"/>
        <end position="147"/>
    </location>
</feature>
<evidence type="ECO:0000313" key="3">
    <source>
        <dbReference type="EMBL" id="MBZ3891882.1"/>
    </source>
</evidence>
<dbReference type="AlphaFoldDB" id="A0AA41NLD6"/>
<dbReference type="Pfam" id="PF12998">
    <property type="entry name" value="ING"/>
    <property type="match status" value="1"/>
</dbReference>
<gene>
    <name evidence="3" type="ORF">SUZIE_215195</name>
</gene>
<sequence>MLSPANRKQTHLVNYEEDYLDSIYCLSLNLKRNVSVMQEIEAKCQEILKELEKNYEKNYEKFKRETDGAQKSRIPLHPESRDLEPGAGQQEDSDPESAGGACRVPDQTSGQSRGTLGGTSRDQGHHWQQLQSWPREGKEQDSCTGRKAKLQVFPVATQQCESSDEYI</sequence>
<evidence type="ECO:0000313" key="4">
    <source>
        <dbReference type="Proteomes" id="UP001166674"/>
    </source>
</evidence>
<evidence type="ECO:0000259" key="2">
    <source>
        <dbReference type="Pfam" id="PF12998"/>
    </source>
</evidence>
<dbReference type="InterPro" id="IPR024610">
    <property type="entry name" value="ING_N_histone-binding"/>
</dbReference>
<evidence type="ECO:0000256" key="1">
    <source>
        <dbReference type="SAM" id="MobiDB-lite"/>
    </source>
</evidence>
<feature type="domain" description="Inhibitor of growth protein N-terminal histone-binding" evidence="2">
    <location>
        <begin position="17"/>
        <end position="67"/>
    </location>
</feature>
<dbReference type="EMBL" id="JAATJV010455208">
    <property type="protein sequence ID" value="MBZ3891882.1"/>
    <property type="molecule type" value="Genomic_DNA"/>
</dbReference>
<keyword evidence="4" id="KW-1185">Reference proteome</keyword>
<feature type="compositionally biased region" description="Basic and acidic residues" evidence="1">
    <location>
        <begin position="62"/>
        <end position="84"/>
    </location>
</feature>
<dbReference type="Gene3D" id="6.10.140.1740">
    <property type="match status" value="1"/>
</dbReference>
<dbReference type="Proteomes" id="UP001166674">
    <property type="component" value="Unassembled WGS sequence"/>
</dbReference>
<protein>
    <submittedName>
        <fullName evidence="3">Inhibitor of growth protein 1</fullName>
    </submittedName>
</protein>
<comment type="caution">
    <text evidence="3">The sequence shown here is derived from an EMBL/GenBank/DDBJ whole genome shotgun (WGS) entry which is preliminary data.</text>
</comment>
<reference evidence="3" key="1">
    <citation type="submission" date="2020-03" db="EMBL/GenBank/DDBJ databases">
        <title>Studies in the Genomics of Life Span.</title>
        <authorList>
            <person name="Glass D."/>
        </authorList>
    </citation>
    <scope>NUCLEOTIDE SEQUENCE</scope>
    <source>
        <strain evidence="3">SUZIE</strain>
        <tissue evidence="3">Muscle</tissue>
    </source>
</reference>
<proteinExistence type="predicted"/>